<protein>
    <recommendedName>
        <fullName evidence="4">Retrotransposon Copia-like N-terminal domain-containing protein</fullName>
    </recommendedName>
</protein>
<evidence type="ECO:0000256" key="1">
    <source>
        <dbReference type="SAM" id="MobiDB-lite"/>
    </source>
</evidence>
<feature type="compositionally biased region" description="Acidic residues" evidence="1">
    <location>
        <begin position="48"/>
        <end position="57"/>
    </location>
</feature>
<dbReference type="Proteomes" id="UP000002640">
    <property type="component" value="Unassembled WGS sequence"/>
</dbReference>
<dbReference type="RefSeq" id="XP_009540070.1">
    <property type="nucleotide sequence ID" value="XM_009541775.1"/>
</dbReference>
<name>G5AJ19_PHYSP</name>
<organism evidence="2 3">
    <name type="scientific">Phytophthora sojae (strain P6497)</name>
    <name type="common">Soybean stem and root rot agent</name>
    <name type="synonym">Phytophthora megasperma f. sp. glycines</name>
    <dbReference type="NCBI Taxonomy" id="1094619"/>
    <lineage>
        <taxon>Eukaryota</taxon>
        <taxon>Sar</taxon>
        <taxon>Stramenopiles</taxon>
        <taxon>Oomycota</taxon>
        <taxon>Peronosporomycetes</taxon>
        <taxon>Peronosporales</taxon>
        <taxon>Peronosporaceae</taxon>
        <taxon>Phytophthora</taxon>
    </lineage>
</organism>
<accession>G5AJ19</accession>
<dbReference type="KEGG" id="psoj:PHYSODRAFT_536315"/>
<evidence type="ECO:0000313" key="2">
    <source>
        <dbReference type="EMBL" id="EGZ04481.1"/>
    </source>
</evidence>
<dbReference type="GeneID" id="20662245"/>
<evidence type="ECO:0008006" key="4">
    <source>
        <dbReference type="Google" id="ProtNLM"/>
    </source>
</evidence>
<evidence type="ECO:0000313" key="3">
    <source>
        <dbReference type="Proteomes" id="UP000002640"/>
    </source>
</evidence>
<dbReference type="AlphaFoldDB" id="G5AJ19"/>
<gene>
    <name evidence="2" type="ORF">PHYSODRAFT_536315</name>
</gene>
<keyword evidence="3" id="KW-1185">Reference proteome</keyword>
<feature type="non-terminal residue" evidence="2">
    <location>
        <position position="295"/>
    </location>
</feature>
<dbReference type="InParanoid" id="G5AJ19"/>
<dbReference type="EMBL" id="JH159182">
    <property type="protein sequence ID" value="EGZ04481.1"/>
    <property type="molecule type" value="Genomic_DNA"/>
</dbReference>
<sequence>MSSSQASSDDFPRLIGADNFDVWKARVCADLDGKHLLGFMTKPNYDGVSEDDSEDSGSDMSNADDPPKTTLAKTAEIDSDAVDYDESDDDDKPQSGSDEDSSGTKTKAFLMKTMDNTHVRLVKNLVTSYDIFTFICEKYEGAAFHGDPYFIQHYLMEIKYDEGSDLTEFFLKLENAMKAASEATESVMTEGQKSIYLFHSMPKSWKDDLRVWKGQRKYIPYEDLKQSIDGKVRDLQAQERYTLAKGTPETTATKSERALVAAGPTIPPPTHGNSYNNTCSYCDRQRHAIRHCRSL</sequence>
<proteinExistence type="predicted"/>
<feature type="compositionally biased region" description="Acidic residues" evidence="1">
    <location>
        <begin position="77"/>
        <end position="101"/>
    </location>
</feature>
<dbReference type="Pfam" id="PF14223">
    <property type="entry name" value="Retrotran_gag_2"/>
    <property type="match status" value="1"/>
</dbReference>
<feature type="region of interest" description="Disordered" evidence="1">
    <location>
        <begin position="37"/>
        <end position="104"/>
    </location>
</feature>
<reference evidence="2 3" key="1">
    <citation type="journal article" date="2006" name="Science">
        <title>Phytophthora genome sequences uncover evolutionary origins and mechanisms of pathogenesis.</title>
        <authorList>
            <person name="Tyler B.M."/>
            <person name="Tripathy S."/>
            <person name="Zhang X."/>
            <person name="Dehal P."/>
            <person name="Jiang R.H."/>
            <person name="Aerts A."/>
            <person name="Arredondo F.D."/>
            <person name="Baxter L."/>
            <person name="Bensasson D."/>
            <person name="Beynon J.L."/>
            <person name="Chapman J."/>
            <person name="Damasceno C.M."/>
            <person name="Dorrance A.E."/>
            <person name="Dou D."/>
            <person name="Dickerman A.W."/>
            <person name="Dubchak I.L."/>
            <person name="Garbelotto M."/>
            <person name="Gijzen M."/>
            <person name="Gordon S.G."/>
            <person name="Govers F."/>
            <person name="Grunwald N.J."/>
            <person name="Huang W."/>
            <person name="Ivors K.L."/>
            <person name="Jones R.W."/>
            <person name="Kamoun S."/>
            <person name="Krampis K."/>
            <person name="Lamour K.H."/>
            <person name="Lee M.K."/>
            <person name="McDonald W.H."/>
            <person name="Medina M."/>
            <person name="Meijer H.J."/>
            <person name="Nordberg E.K."/>
            <person name="Maclean D.J."/>
            <person name="Ospina-Giraldo M.D."/>
            <person name="Morris P.F."/>
            <person name="Phuntumart V."/>
            <person name="Putnam N.H."/>
            <person name="Rash S."/>
            <person name="Rose J.K."/>
            <person name="Sakihama Y."/>
            <person name="Salamov A.A."/>
            <person name="Savidor A."/>
            <person name="Scheuring C.F."/>
            <person name="Smith B.M."/>
            <person name="Sobral B.W."/>
            <person name="Terry A."/>
            <person name="Torto-Alalibo T.A."/>
            <person name="Win J."/>
            <person name="Xu Z."/>
            <person name="Zhang H."/>
            <person name="Grigoriev I.V."/>
            <person name="Rokhsar D.S."/>
            <person name="Boore J.L."/>
        </authorList>
    </citation>
    <scope>NUCLEOTIDE SEQUENCE [LARGE SCALE GENOMIC DNA]</scope>
    <source>
        <strain evidence="2 3">P6497</strain>
    </source>
</reference>